<feature type="region of interest" description="Disordered" evidence="1">
    <location>
        <begin position="357"/>
        <end position="393"/>
    </location>
</feature>
<dbReference type="Proteomes" id="UP000094455">
    <property type="component" value="Unassembled WGS sequence"/>
</dbReference>
<feature type="compositionally biased region" description="Polar residues" evidence="1">
    <location>
        <begin position="242"/>
        <end position="252"/>
    </location>
</feature>
<feature type="compositionally biased region" description="Basic and acidic residues" evidence="1">
    <location>
        <begin position="330"/>
        <end position="340"/>
    </location>
</feature>
<protein>
    <submittedName>
        <fullName evidence="2">Uncharacterized protein</fullName>
    </submittedName>
</protein>
<evidence type="ECO:0000313" key="2">
    <source>
        <dbReference type="EMBL" id="ODQ48625.1"/>
    </source>
</evidence>
<evidence type="ECO:0000256" key="1">
    <source>
        <dbReference type="SAM" id="MobiDB-lite"/>
    </source>
</evidence>
<feature type="compositionally biased region" description="Acidic residues" evidence="1">
    <location>
        <begin position="365"/>
        <end position="381"/>
    </location>
</feature>
<dbReference type="EMBL" id="KV454001">
    <property type="protein sequence ID" value="ODQ48625.1"/>
    <property type="molecule type" value="Genomic_DNA"/>
</dbReference>
<organism evidence="2 3">
    <name type="scientific">Pichia membranifaciens NRRL Y-2026</name>
    <dbReference type="NCBI Taxonomy" id="763406"/>
    <lineage>
        <taxon>Eukaryota</taxon>
        <taxon>Fungi</taxon>
        <taxon>Dikarya</taxon>
        <taxon>Ascomycota</taxon>
        <taxon>Saccharomycotina</taxon>
        <taxon>Pichiomycetes</taxon>
        <taxon>Pichiales</taxon>
        <taxon>Pichiaceae</taxon>
        <taxon>Pichia</taxon>
    </lineage>
</organism>
<dbReference type="GeneID" id="30179889"/>
<dbReference type="AlphaFoldDB" id="A0A1E3NRA4"/>
<feature type="region of interest" description="Disordered" evidence="1">
    <location>
        <begin position="242"/>
        <end position="340"/>
    </location>
</feature>
<dbReference type="RefSeq" id="XP_019019738.1">
    <property type="nucleotide sequence ID" value="XM_019163202.1"/>
</dbReference>
<gene>
    <name evidence="2" type="ORF">PICMEDRAFT_56843</name>
</gene>
<feature type="compositionally biased region" description="Basic and acidic residues" evidence="1">
    <location>
        <begin position="265"/>
        <end position="299"/>
    </location>
</feature>
<reference evidence="2 3" key="1">
    <citation type="journal article" date="2016" name="Proc. Natl. Acad. Sci. U.S.A.">
        <title>Comparative genomics of biotechnologically important yeasts.</title>
        <authorList>
            <person name="Riley R."/>
            <person name="Haridas S."/>
            <person name="Wolfe K.H."/>
            <person name="Lopes M.R."/>
            <person name="Hittinger C.T."/>
            <person name="Goeker M."/>
            <person name="Salamov A.A."/>
            <person name="Wisecaver J.H."/>
            <person name="Long T.M."/>
            <person name="Calvey C.H."/>
            <person name="Aerts A.L."/>
            <person name="Barry K.W."/>
            <person name="Choi C."/>
            <person name="Clum A."/>
            <person name="Coughlan A.Y."/>
            <person name="Deshpande S."/>
            <person name="Douglass A.P."/>
            <person name="Hanson S.J."/>
            <person name="Klenk H.-P."/>
            <person name="LaButti K.M."/>
            <person name="Lapidus A."/>
            <person name="Lindquist E.A."/>
            <person name="Lipzen A.M."/>
            <person name="Meier-Kolthoff J.P."/>
            <person name="Ohm R.A."/>
            <person name="Otillar R.P."/>
            <person name="Pangilinan J.L."/>
            <person name="Peng Y."/>
            <person name="Rokas A."/>
            <person name="Rosa C.A."/>
            <person name="Scheuner C."/>
            <person name="Sibirny A.A."/>
            <person name="Slot J.C."/>
            <person name="Stielow J.B."/>
            <person name="Sun H."/>
            <person name="Kurtzman C.P."/>
            <person name="Blackwell M."/>
            <person name="Grigoriev I.V."/>
            <person name="Jeffries T.W."/>
        </authorList>
    </citation>
    <scope>NUCLEOTIDE SEQUENCE [LARGE SCALE GENOMIC DNA]</scope>
    <source>
        <strain evidence="2 3">NRRL Y-2026</strain>
    </source>
</reference>
<accession>A0A1E3NRA4</accession>
<sequence length="404" mass="45612">MFFVAQPEYYRQAPHGLADLNELCLLNNLQRQYVYRQQQQEKRQVQKLNQPEVFLTQDLENYYVVLTKRVNRSNYAYMHRFNGYALKQVERSLIVRSTRDNFYRNINLPSNIDLDRDITYKILDNGYKMVVTIPKRASYQIKTTAFGFPDILDGLSLKLLPSTDRLVRNGAAVVGAEKARKDDRGEKVGRGSESCGIRIPISDDCINTDNCLLLPRQHEEVDEGDEVDDFDEHADQNKQHLLTDTTRQNASPHFTLRQVGGEGGKAIEGEVGYEREGAGDRTLQRAEPEEKRAVEEHKASATARVPGPVSSASDVSDSGVIGGESCESQLGRDVRTSERSSPDFLKNYTTLQRKTVFLPNTTTEMEVDSEGEGEGEGEEEAPVPVPVRRTMSPTLEEVVDEEFL</sequence>
<name>A0A1E3NRA4_9ASCO</name>
<dbReference type="OrthoDB" id="3993599at2759"/>
<evidence type="ECO:0000313" key="3">
    <source>
        <dbReference type="Proteomes" id="UP000094455"/>
    </source>
</evidence>
<feature type="compositionally biased region" description="Low complexity" evidence="1">
    <location>
        <begin position="305"/>
        <end position="325"/>
    </location>
</feature>
<proteinExistence type="predicted"/>
<keyword evidence="3" id="KW-1185">Reference proteome</keyword>